<protein>
    <recommendedName>
        <fullName evidence="4">Toxin-antitoxin system YwqK family antitoxin</fullName>
    </recommendedName>
</protein>
<feature type="signal peptide" evidence="1">
    <location>
        <begin position="1"/>
        <end position="26"/>
    </location>
</feature>
<reference evidence="2 3" key="1">
    <citation type="submission" date="2020-08" db="EMBL/GenBank/DDBJ databases">
        <title>Acidobacteriota in marine sediments use diverse sulfur dissimilation pathways.</title>
        <authorList>
            <person name="Wasmund K."/>
        </authorList>
    </citation>
    <scope>NUCLEOTIDE SEQUENCE [LARGE SCALE GENOMIC DNA]</scope>
    <source>
        <strain evidence="2">MAG AM4</strain>
    </source>
</reference>
<accession>A0A8J6XYT6</accession>
<evidence type="ECO:0008006" key="4">
    <source>
        <dbReference type="Google" id="ProtNLM"/>
    </source>
</evidence>
<dbReference type="Proteomes" id="UP000648239">
    <property type="component" value="Unassembled WGS sequence"/>
</dbReference>
<dbReference type="SUPFAM" id="SSF82185">
    <property type="entry name" value="Histone H3 K4-specific methyltransferase SET7/9 N-terminal domain"/>
    <property type="match status" value="1"/>
</dbReference>
<feature type="chain" id="PRO_5035190493" description="Toxin-antitoxin system YwqK family antitoxin" evidence="1">
    <location>
        <begin position="27"/>
        <end position="150"/>
    </location>
</feature>
<keyword evidence="1" id="KW-0732">Signal</keyword>
<dbReference type="EMBL" id="JACXWD010000082">
    <property type="protein sequence ID" value="MBD3869396.1"/>
    <property type="molecule type" value="Genomic_DNA"/>
</dbReference>
<dbReference type="InterPro" id="IPR011652">
    <property type="entry name" value="MORN_2"/>
</dbReference>
<evidence type="ECO:0000313" key="2">
    <source>
        <dbReference type="EMBL" id="MBD3869396.1"/>
    </source>
</evidence>
<evidence type="ECO:0000313" key="3">
    <source>
        <dbReference type="Proteomes" id="UP000648239"/>
    </source>
</evidence>
<dbReference type="AlphaFoldDB" id="A0A8J6XYT6"/>
<sequence>MRTSITKTFLTAAVFFLVAGPLLAQATLVEEHWPDGQLRLRKQVQVQADGTTVDHGKFERWHDNGKKEYEATFVRGKKEGTTIRYHRNGQKATQQEYLKGQRHGPSTSWNDSGVKVKAENWFEGKPHGTWNIWKNGKIKWTHTYDHGVPN</sequence>
<evidence type="ECO:0000256" key="1">
    <source>
        <dbReference type="SAM" id="SignalP"/>
    </source>
</evidence>
<dbReference type="Pfam" id="PF07661">
    <property type="entry name" value="MORN_2"/>
    <property type="match status" value="2"/>
</dbReference>
<gene>
    <name evidence="2" type="ORF">IFK94_14845</name>
</gene>
<name>A0A8J6XYT6_9BACT</name>
<dbReference type="Gene3D" id="2.20.110.10">
    <property type="entry name" value="Histone H3 K4-specific methyltransferase SET7/9 N-terminal domain"/>
    <property type="match status" value="1"/>
</dbReference>
<proteinExistence type="predicted"/>
<organism evidence="2 3">
    <name type="scientific">Candidatus Polarisedimenticola svalbardensis</name>
    <dbReference type="NCBI Taxonomy" id="2886004"/>
    <lineage>
        <taxon>Bacteria</taxon>
        <taxon>Pseudomonadati</taxon>
        <taxon>Acidobacteriota</taxon>
        <taxon>Candidatus Polarisedimenticolia</taxon>
        <taxon>Candidatus Polarisedimenticolales</taxon>
        <taxon>Candidatus Polarisedimenticolaceae</taxon>
        <taxon>Candidatus Polarisedimenticola</taxon>
    </lineage>
</organism>
<comment type="caution">
    <text evidence="2">The sequence shown here is derived from an EMBL/GenBank/DDBJ whole genome shotgun (WGS) entry which is preliminary data.</text>
</comment>